<evidence type="ECO:0000256" key="2">
    <source>
        <dbReference type="ARBA" id="ARBA00023015"/>
    </source>
</evidence>
<feature type="compositionally biased region" description="Low complexity" evidence="5">
    <location>
        <begin position="111"/>
        <end position="124"/>
    </location>
</feature>
<keyword evidence="4" id="KW-0539">Nucleus</keyword>
<feature type="compositionally biased region" description="Low complexity" evidence="5">
    <location>
        <begin position="90"/>
        <end position="104"/>
    </location>
</feature>
<evidence type="ECO:0000256" key="1">
    <source>
        <dbReference type="ARBA" id="ARBA00004123"/>
    </source>
</evidence>
<sequence>MDGPGQEYGGQAPNFQPNFSLPSADDANIDPLLEVCTTGGQAPPSITNPMDDQILMGSSMWNMMNNPIGFYPPNMSTMAPTALINSSKAPTETPSSPRTPSSEPMFGSTRNSSKSSIPSVNSANTDTKPRRSSRTTKTQRQQPAVEPVAKAPRRRRASKEPSLNEEAEDEDDSVLDESAKRTKFLKRNRIAASKCRQKKKEWVNNLEDTRYGLEHENNVLHKQYNGLVDELSTIKNQLMQHASCNDANINQWLDNEAKKFVQRIAAQSQQAPQVKPDPGDFGGFHRRSSSGM</sequence>
<dbReference type="InterPro" id="IPR004827">
    <property type="entry name" value="bZIP"/>
</dbReference>
<dbReference type="CDD" id="cd14687">
    <property type="entry name" value="bZIP_ATF2"/>
    <property type="match status" value="1"/>
</dbReference>
<proteinExistence type="predicted"/>
<reference evidence="7" key="2">
    <citation type="submission" date="2020-02" db="EMBL/GenBank/DDBJ databases">
        <title>Identification and distribution of gene clusters putatively required for synthesis of sphingolipid metabolism inhibitors in phylogenetically diverse species of the filamentous fungus Fusarium.</title>
        <authorList>
            <person name="Kim H.-S."/>
            <person name="Busman M."/>
            <person name="Brown D.W."/>
            <person name="Divon H."/>
            <person name="Uhlig S."/>
            <person name="Proctor R.H."/>
        </authorList>
    </citation>
    <scope>NUCLEOTIDE SEQUENCE</scope>
    <source>
        <strain evidence="7">NRRL 25174</strain>
    </source>
</reference>
<dbReference type="PANTHER" id="PTHR19304">
    <property type="entry name" value="CYCLIC-AMP RESPONSE ELEMENT BINDING PROTEIN"/>
    <property type="match status" value="1"/>
</dbReference>
<dbReference type="SMART" id="SM00338">
    <property type="entry name" value="BRLZ"/>
    <property type="match status" value="1"/>
</dbReference>
<feature type="domain" description="BZIP" evidence="6">
    <location>
        <begin position="178"/>
        <end position="241"/>
    </location>
</feature>
<feature type="compositionally biased region" description="Acidic residues" evidence="5">
    <location>
        <begin position="163"/>
        <end position="175"/>
    </location>
</feature>
<evidence type="ECO:0000256" key="3">
    <source>
        <dbReference type="ARBA" id="ARBA00023163"/>
    </source>
</evidence>
<feature type="region of interest" description="Disordered" evidence="5">
    <location>
        <begin position="1"/>
        <end position="26"/>
    </location>
</feature>
<dbReference type="EMBL" id="PVQB02000496">
    <property type="protein sequence ID" value="KAF4336454.1"/>
    <property type="molecule type" value="Genomic_DNA"/>
</dbReference>
<gene>
    <name evidence="7" type="ORF">FBEOM_9662</name>
</gene>
<keyword evidence="3" id="KW-0804">Transcription</keyword>
<dbReference type="Pfam" id="PF00170">
    <property type="entry name" value="bZIP_1"/>
    <property type="match status" value="1"/>
</dbReference>
<name>A0A9P5ADM6_9HYPO</name>
<dbReference type="PROSITE" id="PS00036">
    <property type="entry name" value="BZIP_BASIC"/>
    <property type="match status" value="1"/>
</dbReference>
<dbReference type="GO" id="GO:0005634">
    <property type="term" value="C:nucleus"/>
    <property type="evidence" value="ECO:0007669"/>
    <property type="project" value="UniProtKB-SubCell"/>
</dbReference>
<evidence type="ECO:0000259" key="6">
    <source>
        <dbReference type="PROSITE" id="PS50217"/>
    </source>
</evidence>
<evidence type="ECO:0000256" key="5">
    <source>
        <dbReference type="SAM" id="MobiDB-lite"/>
    </source>
</evidence>
<evidence type="ECO:0000313" key="8">
    <source>
        <dbReference type="Proteomes" id="UP000730481"/>
    </source>
</evidence>
<reference evidence="7" key="1">
    <citation type="journal article" date="2017" name="Mycologia">
        <title>Fusarium algeriense, sp. nov., a novel toxigenic crown rot pathogen of durum wheat from Algeria is nested in the Fusarium burgessii species complex.</title>
        <authorList>
            <person name="Laraba I."/>
            <person name="Keddad A."/>
            <person name="Boureghda H."/>
            <person name="Abdallah N."/>
            <person name="Vaughan M.M."/>
            <person name="Proctor R.H."/>
            <person name="Busman M."/>
            <person name="O'Donnell K."/>
        </authorList>
    </citation>
    <scope>NUCLEOTIDE SEQUENCE</scope>
    <source>
        <strain evidence="7">NRRL 25174</strain>
    </source>
</reference>
<dbReference type="Proteomes" id="UP000730481">
    <property type="component" value="Unassembled WGS sequence"/>
</dbReference>
<dbReference type="InterPro" id="IPR046347">
    <property type="entry name" value="bZIP_sf"/>
</dbReference>
<comment type="subcellular location">
    <subcellularLocation>
        <location evidence="1">Nucleus</location>
    </subcellularLocation>
</comment>
<dbReference type="GO" id="GO:0003700">
    <property type="term" value="F:DNA-binding transcription factor activity"/>
    <property type="evidence" value="ECO:0007669"/>
    <property type="project" value="InterPro"/>
</dbReference>
<organism evidence="7 8">
    <name type="scientific">Fusarium beomiforme</name>
    <dbReference type="NCBI Taxonomy" id="44412"/>
    <lineage>
        <taxon>Eukaryota</taxon>
        <taxon>Fungi</taxon>
        <taxon>Dikarya</taxon>
        <taxon>Ascomycota</taxon>
        <taxon>Pezizomycotina</taxon>
        <taxon>Sordariomycetes</taxon>
        <taxon>Hypocreomycetidae</taxon>
        <taxon>Hypocreales</taxon>
        <taxon>Nectriaceae</taxon>
        <taxon>Fusarium</taxon>
        <taxon>Fusarium burgessii species complex</taxon>
    </lineage>
</organism>
<dbReference type="PROSITE" id="PS50217">
    <property type="entry name" value="BZIP"/>
    <property type="match status" value="1"/>
</dbReference>
<dbReference type="InterPro" id="IPR051027">
    <property type="entry name" value="bZIP_transcription_factors"/>
</dbReference>
<dbReference type="SUPFAM" id="SSF57959">
    <property type="entry name" value="Leucine zipper domain"/>
    <property type="match status" value="1"/>
</dbReference>
<dbReference type="OrthoDB" id="295274at2759"/>
<evidence type="ECO:0000256" key="4">
    <source>
        <dbReference type="ARBA" id="ARBA00023242"/>
    </source>
</evidence>
<accession>A0A9P5ADM6</accession>
<feature type="region of interest" description="Disordered" evidence="5">
    <location>
        <begin position="264"/>
        <end position="292"/>
    </location>
</feature>
<comment type="caution">
    <text evidence="7">The sequence shown here is derived from an EMBL/GenBank/DDBJ whole genome shotgun (WGS) entry which is preliminary data.</text>
</comment>
<feature type="region of interest" description="Disordered" evidence="5">
    <location>
        <begin position="85"/>
        <end position="176"/>
    </location>
</feature>
<dbReference type="Gene3D" id="1.20.5.170">
    <property type="match status" value="1"/>
</dbReference>
<protein>
    <submittedName>
        <fullName evidence="7">Transcription factor atf21</fullName>
    </submittedName>
</protein>
<keyword evidence="8" id="KW-1185">Reference proteome</keyword>
<keyword evidence="2" id="KW-0805">Transcription regulation</keyword>
<evidence type="ECO:0000313" key="7">
    <source>
        <dbReference type="EMBL" id="KAF4336454.1"/>
    </source>
</evidence>
<dbReference type="AlphaFoldDB" id="A0A9P5ADM6"/>